<dbReference type="KEGG" id="sacz:AOT14_34890"/>
<dbReference type="GeneID" id="78387593"/>
<sequence length="75" mass="8036">MSAPDGGIRHYAAGYEILADGHPRWWGQLAVSVGSGVGDPPGDDPQALLQHICVLAARRHEATPAQVRLLMLVRL</sequence>
<organism evidence="1 2">
    <name type="scientific">Stenotrophomonas acidaminiphila</name>
    <dbReference type="NCBI Taxonomy" id="128780"/>
    <lineage>
        <taxon>Bacteria</taxon>
        <taxon>Pseudomonadati</taxon>
        <taxon>Pseudomonadota</taxon>
        <taxon>Gammaproteobacteria</taxon>
        <taxon>Lysobacterales</taxon>
        <taxon>Lysobacteraceae</taxon>
        <taxon>Stenotrophomonas</taxon>
    </lineage>
</organism>
<accession>A0A0S1B444</accession>
<evidence type="ECO:0000313" key="1">
    <source>
        <dbReference type="EMBL" id="ALJ29825.1"/>
    </source>
</evidence>
<dbReference type="EMBL" id="CP012900">
    <property type="protein sequence ID" value="ALJ29825.1"/>
    <property type="molecule type" value="Genomic_DNA"/>
</dbReference>
<dbReference type="PATRIC" id="fig|128780.6.peg.3532"/>
<protein>
    <submittedName>
        <fullName evidence="1">Uncharacterized protein</fullName>
    </submittedName>
</protein>
<proteinExistence type="predicted"/>
<reference evidence="1 2" key="1">
    <citation type="journal article" date="2015" name="Genome Announc.">
        <title>Complete Genome Sequencing of Stenotrophomonas acidaminiphila ZAC14D2_NAIMI4_2, a Multidrug-Resistant Strain Isolated from Sediments of a Polluted River in Mexico, Uncovers New Antibiotic Resistance Genes and a Novel Class-II Lasso Peptide Biosynthesis Gene Cluster.</title>
        <authorList>
            <person name="Vinuesa P."/>
            <person name="Ochoa-Sanchez L.E."/>
        </authorList>
    </citation>
    <scope>NUCLEOTIDE SEQUENCE [LARGE SCALE GENOMIC DNA]</scope>
    <source>
        <strain evidence="1 2">ZAC14D2_NAIMI4_2</strain>
    </source>
</reference>
<evidence type="ECO:0000313" key="2">
    <source>
        <dbReference type="Proteomes" id="UP000061010"/>
    </source>
</evidence>
<dbReference type="OrthoDB" id="6026367at2"/>
<name>A0A0S1B444_9GAMM</name>
<dbReference type="AlphaFoldDB" id="A0A0S1B444"/>
<dbReference type="Proteomes" id="UP000061010">
    <property type="component" value="Chromosome"/>
</dbReference>
<gene>
    <name evidence="1" type="ORF">AOT14_34890</name>
</gene>
<keyword evidence="2" id="KW-1185">Reference proteome</keyword>
<dbReference type="RefSeq" id="WP_054668187.1">
    <property type="nucleotide sequence ID" value="NZ_CP043567.1"/>
</dbReference>